<evidence type="ECO:0000313" key="3">
    <source>
        <dbReference type="EMBL" id="PTQ92663.1"/>
    </source>
</evidence>
<gene>
    <name evidence="3" type="ORF">C8P68_11140</name>
</gene>
<comment type="subcellular location">
    <subcellularLocation>
        <location evidence="1">Membrane</location>
    </subcellularLocation>
</comment>
<dbReference type="InterPro" id="IPR036291">
    <property type="entry name" value="NAD(P)-bd_dom_sf"/>
</dbReference>
<name>A0A2T5J4S8_9SPHI</name>
<dbReference type="EMBL" id="QAOQ01000011">
    <property type="protein sequence ID" value="PTQ92663.1"/>
    <property type="molecule type" value="Genomic_DNA"/>
</dbReference>
<evidence type="ECO:0000259" key="2">
    <source>
        <dbReference type="Pfam" id="PF01370"/>
    </source>
</evidence>
<dbReference type="Gene3D" id="3.40.50.720">
    <property type="entry name" value="NAD(P)-binding Rossmann-like Domain"/>
    <property type="match status" value="1"/>
</dbReference>
<protein>
    <submittedName>
        <fullName evidence="3">NAD-dependent epimerase/dehydratase family protein</fullName>
    </submittedName>
</protein>
<dbReference type="RefSeq" id="WP_107831435.1">
    <property type="nucleotide sequence ID" value="NZ_CP160205.1"/>
</dbReference>
<proteinExistence type="predicted"/>
<dbReference type="Proteomes" id="UP000244168">
    <property type="component" value="Unassembled WGS sequence"/>
</dbReference>
<feature type="domain" description="NAD-dependent epimerase/dehydratase" evidence="2">
    <location>
        <begin position="8"/>
        <end position="114"/>
    </location>
</feature>
<dbReference type="InterPro" id="IPR001509">
    <property type="entry name" value="Epimerase_deHydtase"/>
</dbReference>
<dbReference type="AlphaFoldDB" id="A0A2T5J4S8"/>
<evidence type="ECO:0000313" key="4">
    <source>
        <dbReference type="Proteomes" id="UP000244168"/>
    </source>
</evidence>
<evidence type="ECO:0000256" key="1">
    <source>
        <dbReference type="ARBA" id="ARBA00004370"/>
    </source>
</evidence>
<dbReference type="GO" id="GO:0016020">
    <property type="term" value="C:membrane"/>
    <property type="evidence" value="ECO:0007669"/>
    <property type="project" value="UniProtKB-SubCell"/>
</dbReference>
<dbReference type="Pfam" id="PF01370">
    <property type="entry name" value="Epimerase"/>
    <property type="match status" value="1"/>
</dbReference>
<reference evidence="3 4" key="1">
    <citation type="submission" date="2018-04" db="EMBL/GenBank/DDBJ databases">
        <title>Genomic Encyclopedia of Archaeal and Bacterial Type Strains, Phase II (KMG-II): from individual species to whole genera.</title>
        <authorList>
            <person name="Goeker M."/>
        </authorList>
    </citation>
    <scope>NUCLEOTIDE SEQUENCE [LARGE SCALE GENOMIC DNA]</scope>
    <source>
        <strain evidence="3 4">DSM 26809</strain>
    </source>
</reference>
<dbReference type="PANTHER" id="PTHR14097:SF8">
    <property type="entry name" value="NAD(P)-BINDING DOMAIN-CONTAINING PROTEIN"/>
    <property type="match status" value="1"/>
</dbReference>
<sequence length="229" mass="25389">MNTSPIKIIVTGATGMVGEGVLMECLNDNRVTEVLIVNRKPSGFNHSKLKEVIHADFFDLSPIEAQLSGYDACYFCLGVSSVGMDADTYYKLTYTLTLNFAQTLSRLNPNMIFTYVSGSGTDRTEQGKLRWARVKGKTENDLDKLPFKAEYNFRPGGLIAAKGAKNIPGWYNWLAWLVKLVGVFMPNGVSTLKQLGRAMLQVTFAGFDKQDVEAKDIKQLAAQYPSSQH</sequence>
<dbReference type="PANTHER" id="PTHR14097">
    <property type="entry name" value="OXIDOREDUCTASE HTATIP2"/>
    <property type="match status" value="1"/>
</dbReference>
<dbReference type="OrthoDB" id="9798632at2"/>
<organism evidence="3 4">
    <name type="scientific">Mucilaginibacter yixingensis</name>
    <dbReference type="NCBI Taxonomy" id="1295612"/>
    <lineage>
        <taxon>Bacteria</taxon>
        <taxon>Pseudomonadati</taxon>
        <taxon>Bacteroidota</taxon>
        <taxon>Sphingobacteriia</taxon>
        <taxon>Sphingobacteriales</taxon>
        <taxon>Sphingobacteriaceae</taxon>
        <taxon>Mucilaginibacter</taxon>
    </lineage>
</organism>
<comment type="caution">
    <text evidence="3">The sequence shown here is derived from an EMBL/GenBank/DDBJ whole genome shotgun (WGS) entry which is preliminary data.</text>
</comment>
<accession>A0A2T5J4S8</accession>
<dbReference type="SUPFAM" id="SSF51735">
    <property type="entry name" value="NAD(P)-binding Rossmann-fold domains"/>
    <property type="match status" value="1"/>
</dbReference>
<keyword evidence="4" id="KW-1185">Reference proteome</keyword>